<dbReference type="InterPro" id="IPR012340">
    <property type="entry name" value="NA-bd_OB-fold"/>
</dbReference>
<dbReference type="GO" id="GO:0003676">
    <property type="term" value="F:nucleic acid binding"/>
    <property type="evidence" value="ECO:0007669"/>
    <property type="project" value="InterPro"/>
</dbReference>
<dbReference type="GO" id="GO:0006422">
    <property type="term" value="P:aspartyl-tRNA aminoacylation"/>
    <property type="evidence" value="ECO:0007669"/>
    <property type="project" value="TreeGrafter"/>
</dbReference>
<dbReference type="AlphaFoldDB" id="A0A6V7U9T0"/>
<evidence type="ECO:0000313" key="5">
    <source>
        <dbReference type="EMBL" id="CAD2147879.1"/>
    </source>
</evidence>
<dbReference type="Gene3D" id="2.40.50.140">
    <property type="entry name" value="Nucleic acid-binding proteins"/>
    <property type="match status" value="1"/>
</dbReference>
<gene>
    <name evidence="5" type="ORF">MENT_LOCUS9123</name>
</gene>
<evidence type="ECO:0000256" key="2">
    <source>
        <dbReference type="ARBA" id="ARBA00023146"/>
    </source>
</evidence>
<keyword evidence="3" id="KW-0812">Transmembrane</keyword>
<keyword evidence="3" id="KW-1133">Transmembrane helix</keyword>
<dbReference type="GO" id="GO:0005739">
    <property type="term" value="C:mitochondrion"/>
    <property type="evidence" value="ECO:0007669"/>
    <property type="project" value="TreeGrafter"/>
</dbReference>
<dbReference type="EMBL" id="CAJEWN010000040">
    <property type="protein sequence ID" value="CAD2147879.1"/>
    <property type="molecule type" value="Genomic_DNA"/>
</dbReference>
<dbReference type="OrthoDB" id="439710at2759"/>
<dbReference type="GO" id="GO:0005524">
    <property type="term" value="F:ATP binding"/>
    <property type="evidence" value="ECO:0007669"/>
    <property type="project" value="UniProtKB-KW"/>
</dbReference>
<keyword evidence="2" id="KW-0436">Ligase</keyword>
<keyword evidence="2" id="KW-0030">Aminoacyl-tRNA synthetase</keyword>
<evidence type="ECO:0000256" key="3">
    <source>
        <dbReference type="SAM" id="Phobius"/>
    </source>
</evidence>
<dbReference type="Proteomes" id="UP000580250">
    <property type="component" value="Unassembled WGS sequence"/>
</dbReference>
<dbReference type="SUPFAM" id="SSF50249">
    <property type="entry name" value="Nucleic acid-binding proteins"/>
    <property type="match status" value="1"/>
</dbReference>
<reference evidence="5 6" key="1">
    <citation type="submission" date="2020-08" db="EMBL/GenBank/DDBJ databases">
        <authorList>
            <person name="Koutsovoulos G."/>
            <person name="Danchin GJ E."/>
        </authorList>
    </citation>
    <scope>NUCLEOTIDE SEQUENCE [LARGE SCALE GENOMIC DNA]</scope>
</reference>
<organism evidence="5 6">
    <name type="scientific">Meloidogyne enterolobii</name>
    <name type="common">Root-knot nematode worm</name>
    <name type="synonym">Meloidogyne mayaguensis</name>
    <dbReference type="NCBI Taxonomy" id="390850"/>
    <lineage>
        <taxon>Eukaryota</taxon>
        <taxon>Metazoa</taxon>
        <taxon>Ecdysozoa</taxon>
        <taxon>Nematoda</taxon>
        <taxon>Chromadorea</taxon>
        <taxon>Rhabditida</taxon>
        <taxon>Tylenchina</taxon>
        <taxon>Tylenchomorpha</taxon>
        <taxon>Tylenchoidea</taxon>
        <taxon>Meloidogynidae</taxon>
        <taxon>Meloidogyninae</taxon>
        <taxon>Meloidogyne</taxon>
    </lineage>
</organism>
<evidence type="ECO:0000259" key="4">
    <source>
        <dbReference type="Pfam" id="PF01336"/>
    </source>
</evidence>
<proteinExistence type="predicted"/>
<keyword evidence="3" id="KW-0472">Membrane</keyword>
<dbReference type="GO" id="GO:0004815">
    <property type="term" value="F:aspartate-tRNA ligase activity"/>
    <property type="evidence" value="ECO:0007669"/>
    <property type="project" value="TreeGrafter"/>
</dbReference>
<evidence type="ECO:0000313" key="6">
    <source>
        <dbReference type="Proteomes" id="UP000580250"/>
    </source>
</evidence>
<name>A0A6V7U9T0_MELEN</name>
<sequence length="132" mass="15057">MALLFLNLFPKIFVRNASSSSINSFTLRTHNCGELRLEHVGQRVKIYGWLETKRMDKFLLIKDAYGSVQALASDQMKDLIKSLKEQSSVCVEGTVLDRGKDRNNKIPTGQIEVCIWNFLGIFGFILGIYRKI</sequence>
<keyword evidence="1" id="KW-0648">Protein biosynthesis</keyword>
<dbReference type="Pfam" id="PF01336">
    <property type="entry name" value="tRNA_anti-codon"/>
    <property type="match status" value="1"/>
</dbReference>
<comment type="caution">
    <text evidence="5">The sequence shown here is derived from an EMBL/GenBank/DDBJ whole genome shotgun (WGS) entry which is preliminary data.</text>
</comment>
<feature type="domain" description="OB" evidence="4">
    <location>
        <begin position="44"/>
        <end position="100"/>
    </location>
</feature>
<accession>A0A6V7U9T0</accession>
<feature type="transmembrane region" description="Helical" evidence="3">
    <location>
        <begin position="109"/>
        <end position="129"/>
    </location>
</feature>
<protein>
    <recommendedName>
        <fullName evidence="4">OB domain-containing protein</fullName>
    </recommendedName>
</protein>
<dbReference type="PANTHER" id="PTHR22594:SF5">
    <property type="entry name" value="ASPARTATE--TRNA LIGASE, MITOCHONDRIAL"/>
    <property type="match status" value="1"/>
</dbReference>
<dbReference type="InterPro" id="IPR004365">
    <property type="entry name" value="NA-bd_OB_tRNA"/>
</dbReference>
<evidence type="ECO:0000256" key="1">
    <source>
        <dbReference type="ARBA" id="ARBA00022917"/>
    </source>
</evidence>
<dbReference type="PANTHER" id="PTHR22594">
    <property type="entry name" value="ASPARTYL/LYSYL-TRNA SYNTHETASE"/>
    <property type="match status" value="1"/>
</dbReference>